<organism evidence="1">
    <name type="scientific">Oscillatoriales cyanobacterium SpSt-418</name>
    <dbReference type="NCBI Taxonomy" id="2282169"/>
    <lineage>
        <taxon>Bacteria</taxon>
        <taxon>Bacillati</taxon>
        <taxon>Cyanobacteriota</taxon>
        <taxon>Cyanophyceae</taxon>
        <taxon>Oscillatoriophycideae</taxon>
        <taxon>Oscillatoriales</taxon>
    </lineage>
</organism>
<comment type="caution">
    <text evidence="1">The sequence shown here is derived from an EMBL/GenBank/DDBJ whole genome shotgun (WGS) entry which is preliminary data.</text>
</comment>
<accession>A0A7C3PFR8</accession>
<dbReference type="EMBL" id="DSRU01000291">
    <property type="protein sequence ID" value="HFN00093.1"/>
    <property type="molecule type" value="Genomic_DNA"/>
</dbReference>
<evidence type="ECO:0000313" key="1">
    <source>
        <dbReference type="EMBL" id="HFN00093.1"/>
    </source>
</evidence>
<gene>
    <name evidence="1" type="ORF">ENR64_20510</name>
</gene>
<reference evidence="1" key="1">
    <citation type="journal article" date="2020" name="mSystems">
        <title>Genome- and Community-Level Interaction Insights into Carbon Utilization and Element Cycling Functions of Hydrothermarchaeota in Hydrothermal Sediment.</title>
        <authorList>
            <person name="Zhou Z."/>
            <person name="Liu Y."/>
            <person name="Xu W."/>
            <person name="Pan J."/>
            <person name="Luo Z.H."/>
            <person name="Li M."/>
        </authorList>
    </citation>
    <scope>NUCLEOTIDE SEQUENCE [LARGE SCALE GENOMIC DNA]</scope>
    <source>
        <strain evidence="1">SpSt-418</strain>
    </source>
</reference>
<sequence length="115" mass="12700">MDRIKRQCSLSSSLLVDFYHGWMIEVKAGQPDSYRYQCTSSNGTSLNSVILYSQAPQAHQAAIEVIALFEACVALKNWLRAAFEAGLVAEHEWYTLTQSLNVAAGHHPSAQTGKD</sequence>
<proteinExistence type="predicted"/>
<dbReference type="AlphaFoldDB" id="A0A7C3PFR8"/>
<protein>
    <submittedName>
        <fullName evidence="1">Uncharacterized protein</fullName>
    </submittedName>
</protein>
<name>A0A7C3PFR8_9CYAN</name>